<keyword evidence="2" id="KW-1185">Reference proteome</keyword>
<evidence type="ECO:0000313" key="2">
    <source>
        <dbReference type="Proteomes" id="UP000266673"/>
    </source>
</evidence>
<gene>
    <name evidence="1" type="ORF">C2G38_331340</name>
</gene>
<comment type="caution">
    <text evidence="1">The sequence shown here is derived from an EMBL/GenBank/DDBJ whole genome shotgun (WGS) entry which is preliminary data.</text>
</comment>
<sequence>MSNKPNNSFTKYSVKDITTISENAMQDSEEQINNNLLQSGLDNDRSQRFVEILCNIYNEGVIKRKNTKFQI</sequence>
<name>A0A397VU61_9GLOM</name>
<proteinExistence type="predicted"/>
<reference evidence="1 2" key="1">
    <citation type="submission" date="2018-06" db="EMBL/GenBank/DDBJ databases">
        <title>Comparative genomics reveals the genomic features of Rhizophagus irregularis, R. cerebriforme, R. diaphanum and Gigaspora rosea, and their symbiotic lifestyle signature.</title>
        <authorList>
            <person name="Morin E."/>
            <person name="San Clemente H."/>
            <person name="Chen E.C.H."/>
            <person name="De La Providencia I."/>
            <person name="Hainaut M."/>
            <person name="Kuo A."/>
            <person name="Kohler A."/>
            <person name="Murat C."/>
            <person name="Tang N."/>
            <person name="Roy S."/>
            <person name="Loubradou J."/>
            <person name="Henrissat B."/>
            <person name="Grigoriev I.V."/>
            <person name="Corradi N."/>
            <person name="Roux C."/>
            <person name="Martin F.M."/>
        </authorList>
    </citation>
    <scope>NUCLEOTIDE SEQUENCE [LARGE SCALE GENOMIC DNA]</scope>
    <source>
        <strain evidence="1 2">DAOM 194757</strain>
    </source>
</reference>
<dbReference type="OrthoDB" id="10427621at2759"/>
<evidence type="ECO:0000313" key="1">
    <source>
        <dbReference type="EMBL" id="RIB26104.1"/>
    </source>
</evidence>
<organism evidence="1 2">
    <name type="scientific">Gigaspora rosea</name>
    <dbReference type="NCBI Taxonomy" id="44941"/>
    <lineage>
        <taxon>Eukaryota</taxon>
        <taxon>Fungi</taxon>
        <taxon>Fungi incertae sedis</taxon>
        <taxon>Mucoromycota</taxon>
        <taxon>Glomeromycotina</taxon>
        <taxon>Glomeromycetes</taxon>
        <taxon>Diversisporales</taxon>
        <taxon>Gigasporaceae</taxon>
        <taxon>Gigaspora</taxon>
    </lineage>
</organism>
<accession>A0A397VU61</accession>
<protein>
    <submittedName>
        <fullName evidence="1">Uncharacterized protein</fullName>
    </submittedName>
</protein>
<dbReference type="AlphaFoldDB" id="A0A397VU61"/>
<dbReference type="Proteomes" id="UP000266673">
    <property type="component" value="Unassembled WGS sequence"/>
</dbReference>
<dbReference type="EMBL" id="QKWP01000148">
    <property type="protein sequence ID" value="RIB26104.1"/>
    <property type="molecule type" value="Genomic_DNA"/>
</dbReference>